<dbReference type="AlphaFoldDB" id="A0AB34FWW2"/>
<evidence type="ECO:0000313" key="3">
    <source>
        <dbReference type="EMBL" id="KAJ6443573.1"/>
    </source>
</evidence>
<feature type="transmembrane region" description="Helical" evidence="2">
    <location>
        <begin position="83"/>
        <end position="106"/>
    </location>
</feature>
<name>A0AB34FWW2_9HYPO</name>
<keyword evidence="3" id="KW-0378">Hydrolase</keyword>
<reference evidence="3" key="1">
    <citation type="submission" date="2023-01" db="EMBL/GenBank/DDBJ databases">
        <title>The growth and conidiation of Purpureocillium lavendulum are regulated by nitrogen source and histone H3K14 acetylation.</title>
        <authorList>
            <person name="Tang P."/>
            <person name="Han J."/>
            <person name="Zhang C."/>
            <person name="Tang P."/>
            <person name="Qi F."/>
            <person name="Zhang K."/>
            <person name="Liang L."/>
        </authorList>
    </citation>
    <scope>NUCLEOTIDE SEQUENCE</scope>
    <source>
        <strain evidence="3">YMF1.00683</strain>
    </source>
</reference>
<gene>
    <name evidence="3" type="ORF">O9K51_04752</name>
</gene>
<feature type="region of interest" description="Disordered" evidence="1">
    <location>
        <begin position="158"/>
        <end position="180"/>
    </location>
</feature>
<sequence length="180" mass="19846">MAAHHRPICTNMEHLTLRSLAMANNFMVFTSSIIVTGIISHFLKVYSFRNAHIIYQEVIATITLAVSVVALALPLLGRYKGQLLPFNLVMSYLWLVSFVFSTQDWAGGRCPMNGPTSGECGLKKTVISFNFLALFFLLCNVVTEGLLWRASRVPAQHSEPKERPVSGTTVASGPETENSV</sequence>
<feature type="transmembrane region" description="Helical" evidence="2">
    <location>
        <begin position="126"/>
        <end position="148"/>
    </location>
</feature>
<feature type="compositionally biased region" description="Polar residues" evidence="1">
    <location>
        <begin position="166"/>
        <end position="180"/>
    </location>
</feature>
<dbReference type="EMBL" id="JAQHRD010000003">
    <property type="protein sequence ID" value="KAJ6443573.1"/>
    <property type="molecule type" value="Genomic_DNA"/>
</dbReference>
<comment type="caution">
    <text evidence="3">The sequence shown here is derived from an EMBL/GenBank/DDBJ whole genome shotgun (WGS) entry which is preliminary data.</text>
</comment>
<accession>A0AB34FWW2</accession>
<keyword evidence="2" id="KW-0812">Transmembrane</keyword>
<evidence type="ECO:0000313" key="4">
    <source>
        <dbReference type="Proteomes" id="UP001163105"/>
    </source>
</evidence>
<keyword evidence="2" id="KW-0472">Membrane</keyword>
<dbReference type="Proteomes" id="UP001163105">
    <property type="component" value="Unassembled WGS sequence"/>
</dbReference>
<protein>
    <submittedName>
        <fullName evidence="3">Ubiquitin carboxyl-terminal hydrolase</fullName>
    </submittedName>
</protein>
<feature type="transmembrane region" description="Helical" evidence="2">
    <location>
        <begin position="21"/>
        <end position="42"/>
    </location>
</feature>
<dbReference type="PANTHER" id="PTHR39608">
    <property type="entry name" value="INTEGRAL MEMBRANE PROTEIN (AFU_ORTHOLOGUE AFUA_5G08640)"/>
    <property type="match status" value="1"/>
</dbReference>
<evidence type="ECO:0000256" key="1">
    <source>
        <dbReference type="SAM" id="MobiDB-lite"/>
    </source>
</evidence>
<keyword evidence="2" id="KW-1133">Transmembrane helix</keyword>
<proteinExistence type="predicted"/>
<evidence type="ECO:0000256" key="2">
    <source>
        <dbReference type="SAM" id="Phobius"/>
    </source>
</evidence>
<dbReference type="GO" id="GO:0016787">
    <property type="term" value="F:hydrolase activity"/>
    <property type="evidence" value="ECO:0007669"/>
    <property type="project" value="UniProtKB-KW"/>
</dbReference>
<dbReference type="PANTHER" id="PTHR39608:SF2">
    <property type="entry name" value="MARVEL DOMAIN-CONTAINING PROTEIN"/>
    <property type="match status" value="1"/>
</dbReference>
<feature type="transmembrane region" description="Helical" evidence="2">
    <location>
        <begin position="54"/>
        <end position="76"/>
    </location>
</feature>
<organism evidence="3 4">
    <name type="scientific">Purpureocillium lavendulum</name>
    <dbReference type="NCBI Taxonomy" id="1247861"/>
    <lineage>
        <taxon>Eukaryota</taxon>
        <taxon>Fungi</taxon>
        <taxon>Dikarya</taxon>
        <taxon>Ascomycota</taxon>
        <taxon>Pezizomycotina</taxon>
        <taxon>Sordariomycetes</taxon>
        <taxon>Hypocreomycetidae</taxon>
        <taxon>Hypocreales</taxon>
        <taxon>Ophiocordycipitaceae</taxon>
        <taxon>Purpureocillium</taxon>
    </lineage>
</organism>
<keyword evidence="4" id="KW-1185">Reference proteome</keyword>